<keyword evidence="15" id="KW-1185">Reference proteome</keyword>
<evidence type="ECO:0000256" key="6">
    <source>
        <dbReference type="ARBA" id="ARBA00022741"/>
    </source>
</evidence>
<dbReference type="Proteomes" id="UP000068382">
    <property type="component" value="Unassembled WGS sequence"/>
</dbReference>
<evidence type="ECO:0000256" key="1">
    <source>
        <dbReference type="ARBA" id="ARBA00005051"/>
    </source>
</evidence>
<evidence type="ECO:0000256" key="12">
    <source>
        <dbReference type="ARBA" id="ARBA00033413"/>
    </source>
</evidence>
<keyword evidence="9" id="KW-0289">Folate biosynthesis</keyword>
<dbReference type="Pfam" id="PF01288">
    <property type="entry name" value="HPPK"/>
    <property type="match status" value="1"/>
</dbReference>
<evidence type="ECO:0000256" key="7">
    <source>
        <dbReference type="ARBA" id="ARBA00022777"/>
    </source>
</evidence>
<keyword evidence="7 14" id="KW-0418">Kinase</keyword>
<dbReference type="EC" id="2.7.6.3" evidence="3"/>
<dbReference type="RefSeq" id="WP_232367718.1">
    <property type="nucleotide sequence ID" value="NZ_LPUY01000027.1"/>
</dbReference>
<dbReference type="GO" id="GO:0046656">
    <property type="term" value="P:folic acid biosynthetic process"/>
    <property type="evidence" value="ECO:0007669"/>
    <property type="project" value="UniProtKB-KW"/>
</dbReference>
<evidence type="ECO:0000256" key="5">
    <source>
        <dbReference type="ARBA" id="ARBA00022679"/>
    </source>
</evidence>
<evidence type="ECO:0000256" key="3">
    <source>
        <dbReference type="ARBA" id="ARBA00013253"/>
    </source>
</evidence>
<evidence type="ECO:0000259" key="13">
    <source>
        <dbReference type="Pfam" id="PF01288"/>
    </source>
</evidence>
<evidence type="ECO:0000256" key="2">
    <source>
        <dbReference type="ARBA" id="ARBA00005810"/>
    </source>
</evidence>
<evidence type="ECO:0000256" key="10">
    <source>
        <dbReference type="ARBA" id="ARBA00029409"/>
    </source>
</evidence>
<comment type="function">
    <text evidence="10">Catalyzes the transfer of pyrophosphate from adenosine triphosphate (ATP) to 6-hydroxymethyl-7,8-dihydropterin, an enzymatic step in folate biosynthesis pathway.</text>
</comment>
<gene>
    <name evidence="14" type="primary">folK</name>
    <name evidence="14" type="ORF">TRIHO_09880</name>
</gene>
<evidence type="ECO:0000256" key="8">
    <source>
        <dbReference type="ARBA" id="ARBA00022840"/>
    </source>
</evidence>
<dbReference type="CDD" id="cd00483">
    <property type="entry name" value="HPPK"/>
    <property type="match status" value="1"/>
</dbReference>
<evidence type="ECO:0000256" key="9">
    <source>
        <dbReference type="ARBA" id="ARBA00022909"/>
    </source>
</evidence>
<dbReference type="GO" id="GO:0046654">
    <property type="term" value="P:tetrahydrofolate biosynthetic process"/>
    <property type="evidence" value="ECO:0007669"/>
    <property type="project" value="UniProtKB-UniPathway"/>
</dbReference>
<dbReference type="AlphaFoldDB" id="A0A132C0P8"/>
<dbReference type="PANTHER" id="PTHR43071">
    <property type="entry name" value="2-AMINO-4-HYDROXY-6-HYDROXYMETHYLDIHYDROPTERIDINE PYROPHOSPHOKINASE"/>
    <property type="match status" value="1"/>
</dbReference>
<dbReference type="GO" id="GO:0005524">
    <property type="term" value="F:ATP binding"/>
    <property type="evidence" value="ECO:0007669"/>
    <property type="project" value="UniProtKB-KW"/>
</dbReference>
<dbReference type="GO" id="GO:0003848">
    <property type="term" value="F:2-amino-4-hydroxy-6-hydroxymethyldihydropteridine diphosphokinase activity"/>
    <property type="evidence" value="ECO:0007669"/>
    <property type="project" value="UniProtKB-EC"/>
</dbReference>
<protein>
    <recommendedName>
        <fullName evidence="4">2-amino-4-hydroxy-6-hydroxymethyldihydropteridine pyrophosphokinase</fullName>
        <ecNumber evidence="3">2.7.6.3</ecNumber>
    </recommendedName>
    <alternativeName>
        <fullName evidence="11">6-hydroxymethyl-7,8-dihydropterin pyrophosphokinase</fullName>
    </alternativeName>
    <alternativeName>
        <fullName evidence="12">7,8-dihydro-6-hydroxymethylpterin-pyrophosphokinase</fullName>
    </alternativeName>
</protein>
<comment type="similarity">
    <text evidence="2">Belongs to the HPPK family.</text>
</comment>
<dbReference type="InterPro" id="IPR000550">
    <property type="entry name" value="Hppk"/>
</dbReference>
<dbReference type="PANTHER" id="PTHR43071:SF1">
    <property type="entry name" value="2-AMINO-4-HYDROXY-6-HYDROXYMETHYLDIHYDROPTERIDINE PYROPHOSPHOKINASE"/>
    <property type="match status" value="1"/>
</dbReference>
<dbReference type="UniPathway" id="UPA00077">
    <property type="reaction ID" value="UER00155"/>
</dbReference>
<organism evidence="14 15">
    <name type="scientific">Tritonibacter horizontis</name>
    <dbReference type="NCBI Taxonomy" id="1768241"/>
    <lineage>
        <taxon>Bacteria</taxon>
        <taxon>Pseudomonadati</taxon>
        <taxon>Pseudomonadota</taxon>
        <taxon>Alphaproteobacteria</taxon>
        <taxon>Rhodobacterales</taxon>
        <taxon>Paracoccaceae</taxon>
        <taxon>Tritonibacter</taxon>
    </lineage>
</organism>
<keyword evidence="8" id="KW-0067">ATP-binding</keyword>
<comment type="pathway">
    <text evidence="1">Cofactor biosynthesis; tetrahydrofolate biosynthesis; 2-amino-4-hydroxy-6-hydroxymethyl-7,8-dihydropteridine diphosphate from 7,8-dihydroneopterin triphosphate: step 4/4.</text>
</comment>
<dbReference type="NCBIfam" id="TIGR01498">
    <property type="entry name" value="folK"/>
    <property type="match status" value="1"/>
</dbReference>
<evidence type="ECO:0000313" key="15">
    <source>
        <dbReference type="Proteomes" id="UP000068382"/>
    </source>
</evidence>
<evidence type="ECO:0000313" key="14">
    <source>
        <dbReference type="EMBL" id="KUP94133.1"/>
    </source>
</evidence>
<dbReference type="PATRIC" id="fig|1768241.3.peg.1026"/>
<proteinExistence type="inferred from homology"/>
<reference evidence="14 15" key="1">
    <citation type="submission" date="2015-12" db="EMBL/GenBank/DDBJ databases">
        <title>Genome sequence of the marine Rhodobacteraceae strain O3.65, Candidatus Tritonibacter horizontis.</title>
        <authorList>
            <person name="Poehlein A."/>
            <person name="Giebel H.A."/>
            <person name="Voget S."/>
            <person name="Brinkhoff T."/>
        </authorList>
    </citation>
    <scope>NUCLEOTIDE SEQUENCE [LARGE SCALE GENOMIC DNA]</scope>
    <source>
        <strain evidence="14 15">O3.65</strain>
    </source>
</reference>
<dbReference type="PROSITE" id="PS51257">
    <property type="entry name" value="PROKAR_LIPOPROTEIN"/>
    <property type="match status" value="1"/>
</dbReference>
<dbReference type="InterPro" id="IPR035907">
    <property type="entry name" value="Hppk_sf"/>
</dbReference>
<name>A0A132C0P8_9RHOB</name>
<dbReference type="GO" id="GO:0016301">
    <property type="term" value="F:kinase activity"/>
    <property type="evidence" value="ECO:0007669"/>
    <property type="project" value="UniProtKB-KW"/>
</dbReference>
<comment type="caution">
    <text evidence="14">The sequence shown here is derived from an EMBL/GenBank/DDBJ whole genome shotgun (WGS) entry which is preliminary data.</text>
</comment>
<keyword evidence="5 14" id="KW-0808">Transferase</keyword>
<keyword evidence="6" id="KW-0547">Nucleotide-binding</keyword>
<sequence length="189" mass="20866">MTENRLFFLVALGSNLENEGTTPLGTVQSCLSAFRDEGISVTSVSRFYTTPCFPAGAGPDYVNAAVVVQAALTPQEVLTRLHRIEARYRRTRTERWGMRTLDLDLLAAGEAILPDRALFNHWRALPQDQQRSAAPDQLILPHPRLQDRAFVLVPLADVAPGWVHPVLGRSVAEMLADCPLADRQAVDPL</sequence>
<evidence type="ECO:0000256" key="4">
    <source>
        <dbReference type="ARBA" id="ARBA00016218"/>
    </source>
</evidence>
<accession>A0A132C0P8</accession>
<dbReference type="EMBL" id="LPUY01000027">
    <property type="protein sequence ID" value="KUP94133.1"/>
    <property type="molecule type" value="Genomic_DNA"/>
</dbReference>
<dbReference type="Gene3D" id="3.30.70.560">
    <property type="entry name" value="7,8-Dihydro-6-hydroxymethylpterin-pyrophosphokinase HPPK"/>
    <property type="match status" value="1"/>
</dbReference>
<dbReference type="SUPFAM" id="SSF55083">
    <property type="entry name" value="6-hydroxymethyl-7,8-dihydropterin pyrophosphokinase, HPPK"/>
    <property type="match status" value="1"/>
</dbReference>
<feature type="domain" description="7,8-dihydro-6-hydroxymethylpterin-pyrophosphokinase" evidence="13">
    <location>
        <begin position="10"/>
        <end position="160"/>
    </location>
</feature>
<evidence type="ECO:0000256" key="11">
    <source>
        <dbReference type="ARBA" id="ARBA00029766"/>
    </source>
</evidence>